<gene>
    <name evidence="3" type="ORF">Ddye_006862</name>
</gene>
<feature type="domain" description="Reverse transcriptase zinc-binding" evidence="2">
    <location>
        <begin position="155"/>
        <end position="220"/>
    </location>
</feature>
<keyword evidence="1" id="KW-0472">Membrane</keyword>
<comment type="caution">
    <text evidence="3">The sequence shown here is derived from an EMBL/GenBank/DDBJ whole genome shotgun (WGS) entry which is preliminary data.</text>
</comment>
<dbReference type="PANTHER" id="PTHR36617:SF5">
    <property type="entry name" value="OS05G0421675 PROTEIN"/>
    <property type="match status" value="1"/>
</dbReference>
<organism evidence="3 4">
    <name type="scientific">Dipteronia dyeriana</name>
    <dbReference type="NCBI Taxonomy" id="168575"/>
    <lineage>
        <taxon>Eukaryota</taxon>
        <taxon>Viridiplantae</taxon>
        <taxon>Streptophyta</taxon>
        <taxon>Embryophyta</taxon>
        <taxon>Tracheophyta</taxon>
        <taxon>Spermatophyta</taxon>
        <taxon>Magnoliopsida</taxon>
        <taxon>eudicotyledons</taxon>
        <taxon>Gunneridae</taxon>
        <taxon>Pentapetalae</taxon>
        <taxon>rosids</taxon>
        <taxon>malvids</taxon>
        <taxon>Sapindales</taxon>
        <taxon>Sapindaceae</taxon>
        <taxon>Hippocastanoideae</taxon>
        <taxon>Acereae</taxon>
        <taxon>Dipteronia</taxon>
    </lineage>
</organism>
<evidence type="ECO:0000256" key="1">
    <source>
        <dbReference type="SAM" id="Phobius"/>
    </source>
</evidence>
<name>A0AAD9XIV1_9ROSI</name>
<dbReference type="AlphaFoldDB" id="A0AAD9XIV1"/>
<dbReference type="Pfam" id="PF13966">
    <property type="entry name" value="zf-RVT"/>
    <property type="match status" value="1"/>
</dbReference>
<proteinExistence type="predicted"/>
<keyword evidence="1" id="KW-0812">Transmembrane</keyword>
<reference evidence="3" key="1">
    <citation type="journal article" date="2023" name="Plant J.">
        <title>Genome sequences and population genomics provide insights into the demographic history, inbreeding, and mutation load of two 'living fossil' tree species of Dipteronia.</title>
        <authorList>
            <person name="Feng Y."/>
            <person name="Comes H.P."/>
            <person name="Chen J."/>
            <person name="Zhu S."/>
            <person name="Lu R."/>
            <person name="Zhang X."/>
            <person name="Li P."/>
            <person name="Qiu J."/>
            <person name="Olsen K.M."/>
            <person name="Qiu Y."/>
        </authorList>
    </citation>
    <scope>NUCLEOTIDE SEQUENCE</scope>
    <source>
        <strain evidence="3">KIB01</strain>
    </source>
</reference>
<dbReference type="PANTHER" id="PTHR36617">
    <property type="entry name" value="PROTEIN, PUTATIVE-RELATED"/>
    <property type="match status" value="1"/>
</dbReference>
<protein>
    <recommendedName>
        <fullName evidence="2">Reverse transcriptase zinc-binding domain-containing protein</fullName>
    </recommendedName>
</protein>
<sequence length="266" mass="30480">MDEKCLRWNWLGPHVKSDFTKAVSNVLKDGSRSKLIADGLKVVVISGDRADFWRDLCVDYVPLMVASPRIFAIANHKFGSIKDFGQWSESSWVWEVKLRSLIFDWEQAEWKLFKDFLGCIQISKRIPDMVAWSFLPNGDFTAGSFRRGLESDHDSNKTDFNCVWKGCCPPKIEFVIWQLYRDRIMVKEVLNRFGLNQGLYEQCVLCRAGSESSDHLFCTAHGQVVYGILVWIGGVFAFVLLIQSRHGWMDEGVYVIHPSINVNGIC</sequence>
<evidence type="ECO:0000313" key="4">
    <source>
        <dbReference type="Proteomes" id="UP001280121"/>
    </source>
</evidence>
<evidence type="ECO:0000313" key="3">
    <source>
        <dbReference type="EMBL" id="KAK2660329.1"/>
    </source>
</evidence>
<feature type="transmembrane region" description="Helical" evidence="1">
    <location>
        <begin position="224"/>
        <end position="242"/>
    </location>
</feature>
<evidence type="ECO:0000259" key="2">
    <source>
        <dbReference type="Pfam" id="PF13966"/>
    </source>
</evidence>
<dbReference type="EMBL" id="JANJYI010000002">
    <property type="protein sequence ID" value="KAK2660329.1"/>
    <property type="molecule type" value="Genomic_DNA"/>
</dbReference>
<dbReference type="Proteomes" id="UP001280121">
    <property type="component" value="Unassembled WGS sequence"/>
</dbReference>
<dbReference type="InterPro" id="IPR026960">
    <property type="entry name" value="RVT-Znf"/>
</dbReference>
<keyword evidence="1" id="KW-1133">Transmembrane helix</keyword>
<keyword evidence="4" id="KW-1185">Reference proteome</keyword>
<accession>A0AAD9XIV1</accession>